<dbReference type="OrthoDB" id="1099523at2"/>
<dbReference type="HOGENOM" id="CLU_620678_0_0_11"/>
<dbReference type="InterPro" id="IPR050570">
    <property type="entry name" value="Cell_wall_metabolism_enzyme"/>
</dbReference>
<dbReference type="SUPFAM" id="SSF51261">
    <property type="entry name" value="Duplicated hybrid motif"/>
    <property type="match status" value="1"/>
</dbReference>
<feature type="region of interest" description="Disordered" evidence="1">
    <location>
        <begin position="261"/>
        <end position="291"/>
    </location>
</feature>
<feature type="signal peptide" evidence="2">
    <location>
        <begin position="1"/>
        <end position="40"/>
    </location>
</feature>
<evidence type="ECO:0000313" key="4">
    <source>
        <dbReference type="EMBL" id="ADB50306.1"/>
    </source>
</evidence>
<dbReference type="STRING" id="469383.Cwoe_1880"/>
<feature type="chain" id="PRO_5003044149" evidence="2">
    <location>
        <begin position="41"/>
        <end position="441"/>
    </location>
</feature>
<proteinExistence type="predicted"/>
<name>D3F326_CONWI</name>
<feature type="domain" description="M23ase beta-sheet core" evidence="3">
    <location>
        <begin position="328"/>
        <end position="417"/>
    </location>
</feature>
<keyword evidence="2" id="KW-0732">Signal</keyword>
<sequence precursor="true">MLLGMGSCGPHLHRPVAKRTLTAAVLGLAATAVLAPSAHAQAGGAASTAFAPAIASIACTSGCAGAAGDATGTVTVEQGGTVALGGRALDRASAVVFLGARGSRDDVRARARATSATSLDVKVPAKARSGHVALVTAAGVASQSHGVTVRVVKPASTTYAATLPAPVLRPIPGVDQLEAGFVTRKAGKAASAASIAYVSRAAAAVTVRVDVVRLSDGLSIFSDERSAATGQQQTVAWDGRSDAGLASDGRYDVRVSTVAGSAPRTTAAPDTGAAAAGGAAPAAGGSPPPSGSARVGGFTFVGAVFPVSGPHTYGEDGAAFGAGRGGRSHAGQDVLAKCGTPIVTARGGTVKHTGVQGAAGNYAVISDPVTGEDHGYMHLATPATVARGARVETGQQIGTVGRTGNATACLLHFELWTSPGWYSGGTVVDPLPTLKRWDRLG</sequence>
<dbReference type="EMBL" id="CP001854">
    <property type="protein sequence ID" value="ADB50306.1"/>
    <property type="molecule type" value="Genomic_DNA"/>
</dbReference>
<reference evidence="4 5" key="1">
    <citation type="journal article" date="2010" name="Stand. Genomic Sci.">
        <title>Complete genome sequence of Conexibacter woesei type strain (ID131577).</title>
        <authorList>
            <person name="Pukall R."/>
            <person name="Lapidus A."/>
            <person name="Glavina Del Rio T."/>
            <person name="Copeland A."/>
            <person name="Tice H."/>
            <person name="Cheng J.-F."/>
            <person name="Lucas S."/>
            <person name="Chen F."/>
            <person name="Nolan M."/>
            <person name="Bruce D."/>
            <person name="Goodwin L."/>
            <person name="Pitluck S."/>
            <person name="Mavromatis K."/>
            <person name="Ivanova N."/>
            <person name="Ovchinnikova G."/>
            <person name="Pati A."/>
            <person name="Chen A."/>
            <person name="Palaniappan K."/>
            <person name="Land M."/>
            <person name="Hauser L."/>
            <person name="Chang Y.-J."/>
            <person name="Jeffries C.D."/>
            <person name="Chain P."/>
            <person name="Meincke L."/>
            <person name="Sims D."/>
            <person name="Brettin T."/>
            <person name="Detter J.C."/>
            <person name="Rohde M."/>
            <person name="Goeker M."/>
            <person name="Bristow J."/>
            <person name="Eisen J.A."/>
            <person name="Markowitz V."/>
            <person name="Kyrpides N.C."/>
            <person name="Klenk H.-P."/>
            <person name="Hugenholtz P."/>
        </authorList>
    </citation>
    <scope>NUCLEOTIDE SEQUENCE [LARGE SCALE GENOMIC DNA]</scope>
    <source>
        <strain evidence="5">DSM 14684 / CIP 108061 / JCM 11494 / NBRC 100937 / ID131577</strain>
    </source>
</reference>
<accession>D3F326</accession>
<protein>
    <submittedName>
        <fullName evidence="4">Peptidase M23</fullName>
    </submittedName>
</protein>
<evidence type="ECO:0000259" key="3">
    <source>
        <dbReference type="Pfam" id="PF01551"/>
    </source>
</evidence>
<dbReference type="InterPro" id="IPR013783">
    <property type="entry name" value="Ig-like_fold"/>
</dbReference>
<evidence type="ECO:0000313" key="5">
    <source>
        <dbReference type="Proteomes" id="UP000008229"/>
    </source>
</evidence>
<dbReference type="Gene3D" id="2.60.40.10">
    <property type="entry name" value="Immunoglobulins"/>
    <property type="match status" value="1"/>
</dbReference>
<dbReference type="Gene3D" id="2.70.70.10">
    <property type="entry name" value="Glucose Permease (Domain IIA)"/>
    <property type="match status" value="1"/>
</dbReference>
<dbReference type="eggNOG" id="COG0739">
    <property type="taxonomic scope" value="Bacteria"/>
</dbReference>
<dbReference type="GO" id="GO:0005975">
    <property type="term" value="P:carbohydrate metabolic process"/>
    <property type="evidence" value="ECO:0007669"/>
    <property type="project" value="UniProtKB-ARBA"/>
</dbReference>
<dbReference type="RefSeq" id="WP_012933357.1">
    <property type="nucleotide sequence ID" value="NC_013739.1"/>
</dbReference>
<gene>
    <name evidence="4" type="ordered locus">Cwoe_1880</name>
</gene>
<reference evidence="5" key="2">
    <citation type="submission" date="2010-01" db="EMBL/GenBank/DDBJ databases">
        <title>The complete genome of Conexibacter woesei DSM 14684.</title>
        <authorList>
            <consortium name="US DOE Joint Genome Institute (JGI-PGF)"/>
            <person name="Lucas S."/>
            <person name="Copeland A."/>
            <person name="Lapidus A."/>
            <person name="Glavina del Rio T."/>
            <person name="Dalin E."/>
            <person name="Tice H."/>
            <person name="Bruce D."/>
            <person name="Goodwin L."/>
            <person name="Pitluck S."/>
            <person name="Kyrpides N."/>
            <person name="Mavromatis K."/>
            <person name="Ivanova N."/>
            <person name="Mikhailova N."/>
            <person name="Chertkov O."/>
            <person name="Brettin T."/>
            <person name="Detter J.C."/>
            <person name="Han C."/>
            <person name="Larimer F."/>
            <person name="Land M."/>
            <person name="Hauser L."/>
            <person name="Markowitz V."/>
            <person name="Cheng J.-F."/>
            <person name="Hugenholtz P."/>
            <person name="Woyke T."/>
            <person name="Wu D."/>
            <person name="Pukall R."/>
            <person name="Steenblock K."/>
            <person name="Schneider S."/>
            <person name="Klenk H.-P."/>
            <person name="Eisen J.A."/>
        </authorList>
    </citation>
    <scope>NUCLEOTIDE SEQUENCE [LARGE SCALE GENOMIC DNA]</scope>
    <source>
        <strain evidence="5">DSM 14684 / CIP 108061 / JCM 11494 / NBRC 100937 / ID131577</strain>
    </source>
</reference>
<organism evidence="4 5">
    <name type="scientific">Conexibacter woesei (strain DSM 14684 / CCUG 47730 / CIP 108061 / JCM 11494 / NBRC 100937 / ID131577)</name>
    <dbReference type="NCBI Taxonomy" id="469383"/>
    <lineage>
        <taxon>Bacteria</taxon>
        <taxon>Bacillati</taxon>
        <taxon>Actinomycetota</taxon>
        <taxon>Thermoleophilia</taxon>
        <taxon>Solirubrobacterales</taxon>
        <taxon>Conexibacteraceae</taxon>
        <taxon>Conexibacter</taxon>
    </lineage>
</organism>
<evidence type="ECO:0000256" key="1">
    <source>
        <dbReference type="SAM" id="MobiDB-lite"/>
    </source>
</evidence>
<keyword evidence="5" id="KW-1185">Reference proteome</keyword>
<feature type="compositionally biased region" description="Low complexity" evidence="1">
    <location>
        <begin position="262"/>
        <end position="285"/>
    </location>
</feature>
<dbReference type="PANTHER" id="PTHR21666:SF270">
    <property type="entry name" value="MUREIN HYDROLASE ACTIVATOR ENVC"/>
    <property type="match status" value="1"/>
</dbReference>
<dbReference type="InterPro" id="IPR016047">
    <property type="entry name" value="M23ase_b-sheet_dom"/>
</dbReference>
<dbReference type="KEGG" id="cwo:Cwoe_1880"/>
<dbReference type="Pfam" id="PF01551">
    <property type="entry name" value="Peptidase_M23"/>
    <property type="match status" value="1"/>
</dbReference>
<dbReference type="PANTHER" id="PTHR21666">
    <property type="entry name" value="PEPTIDASE-RELATED"/>
    <property type="match status" value="1"/>
</dbReference>
<dbReference type="InterPro" id="IPR011055">
    <property type="entry name" value="Dup_hybrid_motif"/>
</dbReference>
<evidence type="ECO:0000256" key="2">
    <source>
        <dbReference type="SAM" id="SignalP"/>
    </source>
</evidence>
<dbReference type="GO" id="GO:0004222">
    <property type="term" value="F:metalloendopeptidase activity"/>
    <property type="evidence" value="ECO:0007669"/>
    <property type="project" value="TreeGrafter"/>
</dbReference>
<dbReference type="CDD" id="cd12797">
    <property type="entry name" value="M23_peptidase"/>
    <property type="match status" value="1"/>
</dbReference>
<dbReference type="AlphaFoldDB" id="D3F326"/>
<dbReference type="Proteomes" id="UP000008229">
    <property type="component" value="Chromosome"/>
</dbReference>